<gene>
    <name evidence="2" type="ORF">EIN_525830</name>
</gene>
<sequence length="278" mass="31346">MTDESKRLSISEAFSEFSSAAFSEVTMGTSSNKYNVERSLTKQLPPCPLQPPPDLKKYKAIREKKGTRGTDKSSSIFSGSIVSDSTAITSASIHIQERIEAMSVELSLEFNQKGGVDHKDEKYLVYTNRELNDLKTIVCLMLNHCPQSFNLLFNGKGGLDTARGILAMTASAQITNEFLHEMMNLEFEEFAGTDKLMRPNCPTNLLCQCLFEAIFIDQLIEKMKPFFEEFAENRNSFEIDETYVENKDQINGNMETFKQWISKAVKIVSDFIPTLPPA</sequence>
<dbReference type="SUPFAM" id="SSF48350">
    <property type="entry name" value="GTPase activation domain, GAP"/>
    <property type="match status" value="1"/>
</dbReference>
<dbReference type="Proteomes" id="UP000014680">
    <property type="component" value="Unassembled WGS sequence"/>
</dbReference>
<feature type="domain" description="Ras-GAP" evidence="1">
    <location>
        <begin position="157"/>
        <end position="278"/>
    </location>
</feature>
<dbReference type="PROSITE" id="PS50018">
    <property type="entry name" value="RAS_GTPASE_ACTIV_2"/>
    <property type="match status" value="1"/>
</dbReference>
<feature type="non-terminal residue" evidence="2">
    <location>
        <position position="278"/>
    </location>
</feature>
<evidence type="ECO:0000313" key="3">
    <source>
        <dbReference type="Proteomes" id="UP000014680"/>
    </source>
</evidence>
<dbReference type="VEuPathDB" id="AmoebaDB:EIN_525830"/>
<protein>
    <submittedName>
        <fullName evidence="2">Carmil, putative</fullName>
    </submittedName>
</protein>
<feature type="non-terminal residue" evidence="2">
    <location>
        <position position="1"/>
    </location>
</feature>
<accession>A0A0A1U5I2</accession>
<dbReference type="GeneID" id="14888596"/>
<reference evidence="2 3" key="1">
    <citation type="submission" date="2012-10" db="EMBL/GenBank/DDBJ databases">
        <authorList>
            <person name="Zafar N."/>
            <person name="Inman J."/>
            <person name="Hall N."/>
            <person name="Lorenzi H."/>
            <person name="Caler E."/>
        </authorList>
    </citation>
    <scope>NUCLEOTIDE SEQUENCE [LARGE SCALE GENOMIC DNA]</scope>
    <source>
        <strain evidence="2 3">IP1</strain>
    </source>
</reference>
<evidence type="ECO:0000313" key="2">
    <source>
        <dbReference type="EMBL" id="ELP89588.1"/>
    </source>
</evidence>
<dbReference type="KEGG" id="eiv:EIN_525830"/>
<dbReference type="Gene3D" id="1.10.506.10">
    <property type="entry name" value="GTPase Activation - p120gap, domain 1"/>
    <property type="match status" value="2"/>
</dbReference>
<dbReference type="EMBL" id="KB206604">
    <property type="protein sequence ID" value="ELP89588.1"/>
    <property type="molecule type" value="Genomic_DNA"/>
</dbReference>
<evidence type="ECO:0000259" key="1">
    <source>
        <dbReference type="PROSITE" id="PS50018"/>
    </source>
</evidence>
<proteinExistence type="predicted"/>
<dbReference type="AlphaFoldDB" id="A0A0A1U5I2"/>
<dbReference type="CDD" id="cd04519">
    <property type="entry name" value="RasGAP"/>
    <property type="match status" value="1"/>
</dbReference>
<name>A0A0A1U5I2_ENTIV</name>
<dbReference type="InterPro" id="IPR008936">
    <property type="entry name" value="Rho_GTPase_activation_prot"/>
</dbReference>
<dbReference type="RefSeq" id="XP_004256359.1">
    <property type="nucleotide sequence ID" value="XM_004256311.1"/>
</dbReference>
<keyword evidence="3" id="KW-1185">Reference proteome</keyword>
<organism evidence="2 3">
    <name type="scientific">Entamoeba invadens IP1</name>
    <dbReference type="NCBI Taxonomy" id="370355"/>
    <lineage>
        <taxon>Eukaryota</taxon>
        <taxon>Amoebozoa</taxon>
        <taxon>Evosea</taxon>
        <taxon>Archamoebae</taxon>
        <taxon>Mastigamoebida</taxon>
        <taxon>Entamoebidae</taxon>
        <taxon>Entamoeba</taxon>
    </lineage>
</organism>
<dbReference type="InterPro" id="IPR001936">
    <property type="entry name" value="RasGAP_dom"/>
</dbReference>